<comment type="function">
    <text evidence="5">A non-essential component of RNA polymerase (RNAP).</text>
</comment>
<evidence type="ECO:0000313" key="7">
    <source>
        <dbReference type="Proteomes" id="UP000504756"/>
    </source>
</evidence>
<protein>
    <recommendedName>
        <fullName evidence="5">DNA-directed RNA polymerase subunit epsilon</fullName>
        <shortName evidence="5">RNAP epsilon subunit</shortName>
        <ecNumber evidence="5">2.7.7.6</ecNumber>
    </recommendedName>
    <alternativeName>
        <fullName evidence="5">RNA polymerase epsilon subunit</fullName>
    </alternativeName>
    <alternativeName>
        <fullName evidence="5">Transcriptase subunit epsilon</fullName>
    </alternativeName>
</protein>
<gene>
    <name evidence="6" type="primary">ycjA</name>
    <name evidence="5" type="synonym">rpoY</name>
    <name evidence="6" type="ORF">ikelab_14150</name>
</gene>
<comment type="catalytic activity">
    <reaction evidence="5">
        <text>RNA(n) + a ribonucleoside 5'-triphosphate = RNA(n+1) + diphosphate</text>
        <dbReference type="Rhea" id="RHEA:21248"/>
        <dbReference type="Rhea" id="RHEA-COMP:14527"/>
        <dbReference type="Rhea" id="RHEA-COMP:17342"/>
        <dbReference type="ChEBI" id="CHEBI:33019"/>
        <dbReference type="ChEBI" id="CHEBI:61557"/>
        <dbReference type="ChEBI" id="CHEBI:140395"/>
        <dbReference type="EC" id="2.7.7.6"/>
    </reaction>
</comment>
<dbReference type="Gene3D" id="3.10.20.730">
    <property type="entry name" value="RNAP, epsilon subunit-like"/>
    <property type="match status" value="1"/>
</dbReference>
<keyword evidence="1 5" id="KW-0240">DNA-directed RNA polymerase</keyword>
<evidence type="ECO:0000256" key="4">
    <source>
        <dbReference type="ARBA" id="ARBA00023163"/>
    </source>
</evidence>
<dbReference type="AlphaFoldDB" id="A0A6L2ZXB3"/>
<accession>A0A6L2ZXB3</accession>
<organism evidence="6 7">
    <name type="scientific">Lactococcus garvieae</name>
    <dbReference type="NCBI Taxonomy" id="1363"/>
    <lineage>
        <taxon>Bacteria</taxon>
        <taxon>Bacillati</taxon>
        <taxon>Bacillota</taxon>
        <taxon>Bacilli</taxon>
        <taxon>Lactobacillales</taxon>
        <taxon>Streptococcaceae</taxon>
        <taxon>Lactococcus</taxon>
    </lineage>
</organism>
<dbReference type="HAMAP" id="MF_01553">
    <property type="entry name" value="RNApol_bact_RpoY"/>
    <property type="match status" value="1"/>
</dbReference>
<dbReference type="EC" id="2.7.7.6" evidence="5"/>
<name>A0A6L2ZXB3_9LACT</name>
<comment type="subunit">
    <text evidence="5">RNAP is composed of a core of 2 alpha, a beta and a beta' subunit. The core is associated with a delta subunit, and at least one of epsilon or omega. When a sigma factor is associated with the core the holoenzyme is formed, which can initiate transcription.</text>
</comment>
<sequence length="101" mass="11833">MKVTVKLKHSETKERKANFYSLKYNMIFKAFYQEDKTRSPRRETTKVLYLDLDVTDTREGVILARELLAANTDYHVEFIDSLSDEAVEYEKENGGLEITSF</sequence>
<reference evidence="6 7" key="1">
    <citation type="submission" date="2020-06" db="EMBL/GenBank/DDBJ databases">
        <title>Draft genome sequence of Lactic acid bacteria from Okinawan-style tofu.</title>
        <authorList>
            <person name="Takara I."/>
            <person name="Ikematsu S."/>
        </authorList>
    </citation>
    <scope>NUCLEOTIDE SEQUENCE [LARGE SCALE GENOMIC DNA]</scope>
    <source>
        <strain evidence="7">lg38</strain>
    </source>
</reference>
<keyword evidence="2 5" id="KW-0808">Transferase</keyword>
<comment type="caution">
    <text evidence="6">The sequence shown here is derived from an EMBL/GenBank/DDBJ whole genome shotgun (WGS) entry which is preliminary data.</text>
</comment>
<dbReference type="EMBL" id="BLXU01000008">
    <property type="protein sequence ID" value="GFO52140.1"/>
    <property type="molecule type" value="Genomic_DNA"/>
</dbReference>
<dbReference type="Proteomes" id="UP000504756">
    <property type="component" value="Unassembled WGS sequence"/>
</dbReference>
<dbReference type="Pfam" id="PF07288">
    <property type="entry name" value="RpoY"/>
    <property type="match status" value="1"/>
</dbReference>
<dbReference type="InterPro" id="IPR009907">
    <property type="entry name" value="RpoY"/>
</dbReference>
<keyword evidence="4 5" id="KW-0804">Transcription</keyword>
<evidence type="ECO:0000256" key="5">
    <source>
        <dbReference type="HAMAP-Rule" id="MF_01553"/>
    </source>
</evidence>
<proteinExistence type="inferred from homology"/>
<dbReference type="GO" id="GO:0000428">
    <property type="term" value="C:DNA-directed RNA polymerase complex"/>
    <property type="evidence" value="ECO:0007669"/>
    <property type="project" value="UniProtKB-KW"/>
</dbReference>
<keyword evidence="3 5" id="KW-0548">Nucleotidyltransferase</keyword>
<evidence type="ECO:0000313" key="6">
    <source>
        <dbReference type="EMBL" id="GFO52140.1"/>
    </source>
</evidence>
<evidence type="ECO:0000256" key="2">
    <source>
        <dbReference type="ARBA" id="ARBA00022679"/>
    </source>
</evidence>
<dbReference type="GO" id="GO:0003899">
    <property type="term" value="F:DNA-directed RNA polymerase activity"/>
    <property type="evidence" value="ECO:0007669"/>
    <property type="project" value="UniProtKB-UniRule"/>
</dbReference>
<dbReference type="GO" id="GO:0006351">
    <property type="term" value="P:DNA-templated transcription"/>
    <property type="evidence" value="ECO:0007669"/>
    <property type="project" value="UniProtKB-UniRule"/>
</dbReference>
<dbReference type="NCBIfam" id="NF010188">
    <property type="entry name" value="PRK13667.1"/>
    <property type="match status" value="1"/>
</dbReference>
<evidence type="ECO:0000256" key="1">
    <source>
        <dbReference type="ARBA" id="ARBA00022478"/>
    </source>
</evidence>
<evidence type="ECO:0000256" key="3">
    <source>
        <dbReference type="ARBA" id="ARBA00022695"/>
    </source>
</evidence>
<dbReference type="GO" id="GO:0003677">
    <property type="term" value="F:DNA binding"/>
    <property type="evidence" value="ECO:0007669"/>
    <property type="project" value="UniProtKB-UniRule"/>
</dbReference>
<comment type="similarity">
    <text evidence="5">Belongs to the RNA polymerase subunit epsilon family.</text>
</comment>